<dbReference type="InterPro" id="IPR011006">
    <property type="entry name" value="CheY-like_superfamily"/>
</dbReference>
<dbReference type="SUPFAM" id="SSF52540">
    <property type="entry name" value="P-loop containing nucleoside triphosphate hydrolases"/>
    <property type="match status" value="1"/>
</dbReference>
<dbReference type="KEGG" id="llh:I41_47140"/>
<evidence type="ECO:0000256" key="13">
    <source>
        <dbReference type="ARBA" id="ARBA00023231"/>
    </source>
</evidence>
<evidence type="ECO:0000313" key="19">
    <source>
        <dbReference type="EMBL" id="QDT75503.1"/>
    </source>
</evidence>
<dbReference type="InterPro" id="IPR058031">
    <property type="entry name" value="AAA_lid_NorR"/>
</dbReference>
<dbReference type="GO" id="GO:0005737">
    <property type="term" value="C:cytoplasm"/>
    <property type="evidence" value="ECO:0007669"/>
    <property type="project" value="UniProtKB-SubCell"/>
</dbReference>
<evidence type="ECO:0000256" key="4">
    <source>
        <dbReference type="ARBA" id="ARBA00022491"/>
    </source>
</evidence>
<dbReference type="SUPFAM" id="SSF52172">
    <property type="entry name" value="CheY-like"/>
    <property type="match status" value="1"/>
</dbReference>
<name>A0A517U4E8_9BACT</name>
<dbReference type="InterPro" id="IPR002197">
    <property type="entry name" value="HTH_Fis"/>
</dbReference>
<dbReference type="OrthoDB" id="9803970at2"/>
<keyword evidence="7" id="KW-0067">ATP-binding</keyword>
<dbReference type="PROSITE" id="PS50110">
    <property type="entry name" value="RESPONSE_REGULATORY"/>
    <property type="match status" value="1"/>
</dbReference>
<keyword evidence="20" id="KW-1185">Reference proteome</keyword>
<evidence type="ECO:0000256" key="5">
    <source>
        <dbReference type="ARBA" id="ARBA00022553"/>
    </source>
</evidence>
<dbReference type="Gene3D" id="3.40.50.2300">
    <property type="match status" value="1"/>
</dbReference>
<evidence type="ECO:0000259" key="17">
    <source>
        <dbReference type="PROSITE" id="PS50045"/>
    </source>
</evidence>
<dbReference type="PANTHER" id="PTHR32071">
    <property type="entry name" value="TRANSCRIPTIONAL REGULATORY PROTEIN"/>
    <property type="match status" value="1"/>
</dbReference>
<dbReference type="GO" id="GO:0006355">
    <property type="term" value="P:regulation of DNA-templated transcription"/>
    <property type="evidence" value="ECO:0007669"/>
    <property type="project" value="InterPro"/>
</dbReference>
<dbReference type="Gene3D" id="1.10.10.60">
    <property type="entry name" value="Homeodomain-like"/>
    <property type="match status" value="1"/>
</dbReference>
<dbReference type="Pfam" id="PF00072">
    <property type="entry name" value="Response_reg"/>
    <property type="match status" value="1"/>
</dbReference>
<feature type="modified residue" description="4-aspartylphosphate" evidence="16">
    <location>
        <position position="52"/>
    </location>
</feature>
<dbReference type="EMBL" id="CP036339">
    <property type="protein sequence ID" value="QDT75503.1"/>
    <property type="molecule type" value="Genomic_DNA"/>
</dbReference>
<evidence type="ECO:0000256" key="6">
    <source>
        <dbReference type="ARBA" id="ARBA00022741"/>
    </source>
</evidence>
<evidence type="ECO:0000256" key="15">
    <source>
        <dbReference type="ARBA" id="ARBA00031910"/>
    </source>
</evidence>
<comment type="subcellular location">
    <subcellularLocation>
        <location evidence="1">Cytoplasm</location>
    </subcellularLocation>
</comment>
<dbReference type="GO" id="GO:0005524">
    <property type="term" value="F:ATP binding"/>
    <property type="evidence" value="ECO:0007669"/>
    <property type="project" value="UniProtKB-KW"/>
</dbReference>
<keyword evidence="10" id="KW-0238">DNA-binding</keyword>
<evidence type="ECO:0000256" key="3">
    <source>
        <dbReference type="ARBA" id="ARBA00022490"/>
    </source>
</evidence>
<sequence length="486" mass="54476">MASLLVIDDDRTVLLLVKKAFADSDLEIHCASDAESGMVALREHKPDVLLLDILLPEISGMELAREIRTIDIRLPVIFITATNDSDTAIEAMKMGAYDYLLKPLDIRQVRTLVERALETRRLMNSPVRLQEAESDSEESDVLVGRSPKMLEVYKQIGRVAAQDVTVLIRGESGSGKELIARALYQHSHRNGQCFMAVNCAALTDTLLESELFGHEKGAFTGADRRHIGRFEQCNGGTIFLDEVGDMSPATQSKVLRLLQEQKFERVGGHDTISVDVRLISATNRDLEQMIEQNEFRLDLFHRLNGFEIQLPPLRERSGDLKLLLDHFLKRFNTQLNKNITSISAEALELMEKYPWPGNIREMQGAVRRAMLMATGPTIVPELLPKDILEYLQPGSAPRRSAGSRSSDEGGSVDLAEFLDDRMSSGSENVYQESLQFMERYLLTRVLRETQGNQSKAALRLGITRGSLRNKMRELGIQVGQVVEPGE</sequence>
<dbReference type="Proteomes" id="UP000317909">
    <property type="component" value="Chromosome"/>
</dbReference>
<evidence type="ECO:0000259" key="18">
    <source>
        <dbReference type="PROSITE" id="PS50110"/>
    </source>
</evidence>
<evidence type="ECO:0000256" key="16">
    <source>
        <dbReference type="PROSITE-ProRule" id="PRU00169"/>
    </source>
</evidence>
<keyword evidence="5 16" id="KW-0597">Phosphoprotein</keyword>
<keyword evidence="4" id="KW-0678">Repressor</keyword>
<evidence type="ECO:0000256" key="2">
    <source>
        <dbReference type="ARBA" id="ARBA00019059"/>
    </source>
</evidence>
<proteinExistence type="predicted"/>
<organism evidence="19 20">
    <name type="scientific">Lacipirellula limnantheis</name>
    <dbReference type="NCBI Taxonomy" id="2528024"/>
    <lineage>
        <taxon>Bacteria</taxon>
        <taxon>Pseudomonadati</taxon>
        <taxon>Planctomycetota</taxon>
        <taxon>Planctomycetia</taxon>
        <taxon>Pirellulales</taxon>
        <taxon>Lacipirellulaceae</taxon>
        <taxon>Lacipirellula</taxon>
    </lineage>
</organism>
<gene>
    <name evidence="19" type="primary">glnG_4</name>
    <name evidence="19" type="ORF">I41_47140</name>
</gene>
<dbReference type="PROSITE" id="PS00675">
    <property type="entry name" value="SIGMA54_INTERACT_1"/>
    <property type="match status" value="1"/>
</dbReference>
<dbReference type="SMART" id="SM00448">
    <property type="entry name" value="REC"/>
    <property type="match status" value="1"/>
</dbReference>
<dbReference type="GO" id="GO:0043565">
    <property type="term" value="F:sequence-specific DNA binding"/>
    <property type="evidence" value="ECO:0007669"/>
    <property type="project" value="InterPro"/>
</dbReference>
<dbReference type="Pfam" id="PF25601">
    <property type="entry name" value="AAA_lid_14"/>
    <property type="match status" value="1"/>
</dbReference>
<keyword evidence="6" id="KW-0547">Nucleotide-binding</keyword>
<dbReference type="InterPro" id="IPR027417">
    <property type="entry name" value="P-loop_NTPase"/>
</dbReference>
<dbReference type="CDD" id="cd00009">
    <property type="entry name" value="AAA"/>
    <property type="match status" value="1"/>
</dbReference>
<dbReference type="PROSITE" id="PS50045">
    <property type="entry name" value="SIGMA54_INTERACT_4"/>
    <property type="match status" value="1"/>
</dbReference>
<dbReference type="PANTHER" id="PTHR32071:SF95">
    <property type="entry name" value="DNA-BINDING TRANSCRIPTIONAL REGULATOR NTRC"/>
    <property type="match status" value="1"/>
</dbReference>
<evidence type="ECO:0000256" key="7">
    <source>
        <dbReference type="ARBA" id="ARBA00022840"/>
    </source>
</evidence>
<accession>A0A517U4E8</accession>
<dbReference type="AlphaFoldDB" id="A0A517U4E8"/>
<keyword evidence="11" id="KW-0010">Activator</keyword>
<dbReference type="Gene3D" id="3.40.50.300">
    <property type="entry name" value="P-loop containing nucleotide triphosphate hydrolases"/>
    <property type="match status" value="1"/>
</dbReference>
<dbReference type="Pfam" id="PF02954">
    <property type="entry name" value="HTH_8"/>
    <property type="match status" value="1"/>
</dbReference>
<evidence type="ECO:0000256" key="12">
    <source>
        <dbReference type="ARBA" id="ARBA00023163"/>
    </source>
</evidence>
<keyword evidence="3" id="KW-0963">Cytoplasm</keyword>
<dbReference type="InterPro" id="IPR002078">
    <property type="entry name" value="Sigma_54_int"/>
</dbReference>
<evidence type="ECO:0000256" key="9">
    <source>
        <dbReference type="ARBA" id="ARBA00023015"/>
    </source>
</evidence>
<dbReference type="InterPro" id="IPR009057">
    <property type="entry name" value="Homeodomain-like_sf"/>
</dbReference>
<dbReference type="SUPFAM" id="SSF46689">
    <property type="entry name" value="Homeodomain-like"/>
    <property type="match status" value="1"/>
</dbReference>
<dbReference type="CDD" id="cd00156">
    <property type="entry name" value="REC"/>
    <property type="match status" value="1"/>
</dbReference>
<protein>
    <recommendedName>
        <fullName evidence="2">DNA-binding transcriptional regulator NtrC</fullName>
    </recommendedName>
    <alternativeName>
        <fullName evidence="14">Nitrogen regulation protein NR(I)</fullName>
    </alternativeName>
    <alternativeName>
        <fullName evidence="15">Nitrogen regulator I</fullName>
    </alternativeName>
</protein>
<feature type="domain" description="Sigma-54 factor interaction" evidence="17">
    <location>
        <begin position="142"/>
        <end position="371"/>
    </location>
</feature>
<evidence type="ECO:0000313" key="20">
    <source>
        <dbReference type="Proteomes" id="UP000317909"/>
    </source>
</evidence>
<evidence type="ECO:0000256" key="8">
    <source>
        <dbReference type="ARBA" id="ARBA00023012"/>
    </source>
</evidence>
<dbReference type="RefSeq" id="WP_145435195.1">
    <property type="nucleotide sequence ID" value="NZ_CP036339.1"/>
</dbReference>
<dbReference type="InterPro" id="IPR001789">
    <property type="entry name" value="Sig_transdc_resp-reg_receiver"/>
</dbReference>
<dbReference type="PRINTS" id="PR01590">
    <property type="entry name" value="HTHFIS"/>
</dbReference>
<keyword evidence="12" id="KW-0804">Transcription</keyword>
<feature type="domain" description="Response regulatory" evidence="18">
    <location>
        <begin position="3"/>
        <end position="117"/>
    </location>
</feature>
<dbReference type="SMART" id="SM00382">
    <property type="entry name" value="AAA"/>
    <property type="match status" value="1"/>
</dbReference>
<dbReference type="FunFam" id="3.40.50.300:FF:000006">
    <property type="entry name" value="DNA-binding transcriptional regulator NtrC"/>
    <property type="match status" value="1"/>
</dbReference>
<dbReference type="Gene3D" id="1.10.8.60">
    <property type="match status" value="1"/>
</dbReference>
<dbReference type="InterPro" id="IPR025662">
    <property type="entry name" value="Sigma_54_int_dom_ATP-bd_1"/>
</dbReference>
<reference evidence="19 20" key="1">
    <citation type="submission" date="2019-02" db="EMBL/GenBank/DDBJ databases">
        <title>Deep-cultivation of Planctomycetes and their phenomic and genomic characterization uncovers novel biology.</title>
        <authorList>
            <person name="Wiegand S."/>
            <person name="Jogler M."/>
            <person name="Boedeker C."/>
            <person name="Pinto D."/>
            <person name="Vollmers J."/>
            <person name="Rivas-Marin E."/>
            <person name="Kohn T."/>
            <person name="Peeters S.H."/>
            <person name="Heuer A."/>
            <person name="Rast P."/>
            <person name="Oberbeckmann S."/>
            <person name="Bunk B."/>
            <person name="Jeske O."/>
            <person name="Meyerdierks A."/>
            <person name="Storesund J.E."/>
            <person name="Kallscheuer N."/>
            <person name="Luecker S."/>
            <person name="Lage O.M."/>
            <person name="Pohl T."/>
            <person name="Merkel B.J."/>
            <person name="Hornburger P."/>
            <person name="Mueller R.-W."/>
            <person name="Bruemmer F."/>
            <person name="Labrenz M."/>
            <person name="Spormann A.M."/>
            <person name="Op den Camp H."/>
            <person name="Overmann J."/>
            <person name="Amann R."/>
            <person name="Jetten M.S.M."/>
            <person name="Mascher T."/>
            <person name="Medema M.H."/>
            <person name="Devos D.P."/>
            <person name="Kaster A.-K."/>
            <person name="Ovreas L."/>
            <person name="Rohde M."/>
            <person name="Galperin M.Y."/>
            <person name="Jogler C."/>
        </authorList>
    </citation>
    <scope>NUCLEOTIDE SEQUENCE [LARGE SCALE GENOMIC DNA]</scope>
    <source>
        <strain evidence="19 20">I41</strain>
    </source>
</reference>
<evidence type="ECO:0000256" key="11">
    <source>
        <dbReference type="ARBA" id="ARBA00023159"/>
    </source>
</evidence>
<dbReference type="Pfam" id="PF00158">
    <property type="entry name" value="Sigma54_activat"/>
    <property type="match status" value="1"/>
</dbReference>
<evidence type="ECO:0000256" key="14">
    <source>
        <dbReference type="ARBA" id="ARBA00029881"/>
    </source>
</evidence>
<evidence type="ECO:0000256" key="1">
    <source>
        <dbReference type="ARBA" id="ARBA00004496"/>
    </source>
</evidence>
<dbReference type="GO" id="GO:0000160">
    <property type="term" value="P:phosphorelay signal transduction system"/>
    <property type="evidence" value="ECO:0007669"/>
    <property type="project" value="UniProtKB-KW"/>
</dbReference>
<keyword evidence="9" id="KW-0805">Transcription regulation</keyword>
<keyword evidence="13" id="KW-0535">Nitrogen fixation</keyword>
<evidence type="ECO:0000256" key="10">
    <source>
        <dbReference type="ARBA" id="ARBA00023125"/>
    </source>
</evidence>
<dbReference type="InterPro" id="IPR003593">
    <property type="entry name" value="AAA+_ATPase"/>
</dbReference>
<keyword evidence="8" id="KW-0902">Two-component regulatory system</keyword>